<organism evidence="1">
    <name type="scientific">mine drainage metagenome</name>
    <dbReference type="NCBI Taxonomy" id="410659"/>
    <lineage>
        <taxon>unclassified sequences</taxon>
        <taxon>metagenomes</taxon>
        <taxon>ecological metagenomes</taxon>
    </lineage>
</organism>
<sequence>MYGNAKSNVTPQEIESVLNNRARFEELLHYANMRLSEALDSSMKSMKSYQSGSCSIYVLDFEDIRSEDSKYPLPGRFSSKLL</sequence>
<dbReference type="EMBL" id="AUZY01005146">
    <property type="protein sequence ID" value="EQD59922.1"/>
    <property type="molecule type" value="Genomic_DNA"/>
</dbReference>
<accession>T1ARD8</accession>
<reference evidence="1" key="1">
    <citation type="submission" date="2013-08" db="EMBL/GenBank/DDBJ databases">
        <authorList>
            <person name="Mendez C."/>
            <person name="Richter M."/>
            <person name="Ferrer M."/>
            <person name="Sanchez J."/>
        </authorList>
    </citation>
    <scope>NUCLEOTIDE SEQUENCE</scope>
</reference>
<gene>
    <name evidence="1" type="ORF">B1B_07985</name>
</gene>
<reference evidence="1" key="2">
    <citation type="journal article" date="2014" name="ISME J.">
        <title>Microbial stratification in low pH oxic and suboxic macroscopic growths along an acid mine drainage.</title>
        <authorList>
            <person name="Mendez-Garcia C."/>
            <person name="Mesa V."/>
            <person name="Sprenger R.R."/>
            <person name="Richter M."/>
            <person name="Diez M.S."/>
            <person name="Solano J."/>
            <person name="Bargiela R."/>
            <person name="Golyshina O.V."/>
            <person name="Manteca A."/>
            <person name="Ramos J.L."/>
            <person name="Gallego J.R."/>
            <person name="Llorente I."/>
            <person name="Martins Dos Santos V.A."/>
            <person name="Jensen O.N."/>
            <person name="Pelaez A.I."/>
            <person name="Sanchez J."/>
            <person name="Ferrer M."/>
        </authorList>
    </citation>
    <scope>NUCLEOTIDE SEQUENCE</scope>
</reference>
<protein>
    <submittedName>
        <fullName evidence="1">Uncharacterized protein</fullName>
    </submittedName>
</protein>
<feature type="non-terminal residue" evidence="1">
    <location>
        <position position="82"/>
    </location>
</feature>
<dbReference type="AlphaFoldDB" id="T1ARD8"/>
<comment type="caution">
    <text evidence="1">The sequence shown here is derived from an EMBL/GenBank/DDBJ whole genome shotgun (WGS) entry which is preliminary data.</text>
</comment>
<name>T1ARD8_9ZZZZ</name>
<evidence type="ECO:0000313" key="1">
    <source>
        <dbReference type="EMBL" id="EQD59922.1"/>
    </source>
</evidence>
<proteinExistence type="predicted"/>